<evidence type="ECO:0000313" key="4">
    <source>
        <dbReference type="EMBL" id="GMH49857.1"/>
    </source>
</evidence>
<feature type="transmembrane region" description="Helical" evidence="2">
    <location>
        <begin position="307"/>
        <end position="329"/>
    </location>
</feature>
<keyword evidence="5" id="KW-1185">Reference proteome</keyword>
<sequence length="543" mass="61149">MSTPSSPPQSSPPPPIPPPPSYSTSIKKTFHHLYSLTLPSSSPPSTYSNHIPAYDGIRTLALLWVISFHSQFFLTNFSSRSDSEIMRLACLNNITCVPLINGHLGVDIFFVLSGILVVSNLIGGGVEWKNIIKFYIRRLFRICPSFYFTYTIYCSIANFIGGPARQCTFPNEVFKNILFYQNEYPVAEQCMAWGWTVAVEVQFYLIAPIVVLLGRLINKGVGGSLLGFGVLSILFLVPRMSIPYDYSPKLTSLQLLESTAHNSADDYFSRMYASSETRIFSCFMGGFAGCCLSWCRENLKGDERVLLKVNTVSTVLFFVIVFLVFSDYATTFNIDENDNLFLIYFRPIFSLLLSMFMLALGVSRHLENCLSSEIAVGIVVSEGTEGSKTLVSMSEDTNLMVCLNFLTTLPKKILTPSWYKINSHTAHLISYDSFLLHPLLINGLYLVFLGDLKPLAMDEKKLTWFYVLLVLFNFYTAYFFAALMYCLIGKPWLDLGNRLLDRLGLGRTESVNYVERSGSEVEGDDEDDRESLLLNDGDDDNRL</sequence>
<dbReference type="Proteomes" id="UP001165122">
    <property type="component" value="Unassembled WGS sequence"/>
</dbReference>
<feature type="region of interest" description="Disordered" evidence="1">
    <location>
        <begin position="516"/>
        <end position="543"/>
    </location>
</feature>
<accession>A0A9W6Z8A9</accession>
<name>A0A9W6Z8A9_9STRA</name>
<dbReference type="OrthoDB" id="207378at2759"/>
<evidence type="ECO:0000256" key="1">
    <source>
        <dbReference type="SAM" id="MobiDB-lite"/>
    </source>
</evidence>
<feature type="transmembrane region" description="Helical" evidence="2">
    <location>
        <begin position="139"/>
        <end position="160"/>
    </location>
</feature>
<dbReference type="Pfam" id="PF01757">
    <property type="entry name" value="Acyl_transf_3"/>
    <property type="match status" value="1"/>
</dbReference>
<dbReference type="PANTHER" id="PTHR11161:SF0">
    <property type="entry name" value="O-ACYLTRANSFERASE LIKE PROTEIN"/>
    <property type="match status" value="1"/>
</dbReference>
<dbReference type="PANTHER" id="PTHR11161">
    <property type="entry name" value="O-ACYLTRANSFERASE"/>
    <property type="match status" value="1"/>
</dbReference>
<proteinExistence type="predicted"/>
<evidence type="ECO:0000313" key="5">
    <source>
        <dbReference type="Proteomes" id="UP001165122"/>
    </source>
</evidence>
<keyword evidence="2" id="KW-0472">Membrane</keyword>
<dbReference type="EMBL" id="BRXW01000392">
    <property type="protein sequence ID" value="GMH49857.1"/>
    <property type="molecule type" value="Genomic_DNA"/>
</dbReference>
<dbReference type="InterPro" id="IPR052728">
    <property type="entry name" value="O2_lipid_transport_reg"/>
</dbReference>
<reference evidence="5" key="1">
    <citation type="journal article" date="2023" name="Commun. Biol.">
        <title>Genome analysis of Parmales, the sister group of diatoms, reveals the evolutionary specialization of diatoms from phago-mixotrophs to photoautotrophs.</title>
        <authorList>
            <person name="Ban H."/>
            <person name="Sato S."/>
            <person name="Yoshikawa S."/>
            <person name="Yamada K."/>
            <person name="Nakamura Y."/>
            <person name="Ichinomiya M."/>
            <person name="Sato N."/>
            <person name="Blanc-Mathieu R."/>
            <person name="Endo H."/>
            <person name="Kuwata A."/>
            <person name="Ogata H."/>
        </authorList>
    </citation>
    <scope>NUCLEOTIDE SEQUENCE [LARGE SCALE GENOMIC DNA]</scope>
    <source>
        <strain evidence="5">NIES 3700</strain>
    </source>
</reference>
<dbReference type="GO" id="GO:0016747">
    <property type="term" value="F:acyltransferase activity, transferring groups other than amino-acyl groups"/>
    <property type="evidence" value="ECO:0007669"/>
    <property type="project" value="InterPro"/>
</dbReference>
<comment type="caution">
    <text evidence="4">The sequence shown here is derived from an EMBL/GenBank/DDBJ whole genome shotgun (WGS) entry which is preliminary data.</text>
</comment>
<feature type="transmembrane region" description="Helical" evidence="2">
    <location>
        <begin position="108"/>
        <end position="127"/>
    </location>
</feature>
<evidence type="ECO:0000256" key="2">
    <source>
        <dbReference type="SAM" id="Phobius"/>
    </source>
</evidence>
<feature type="transmembrane region" description="Helical" evidence="2">
    <location>
        <begin position="341"/>
        <end position="362"/>
    </location>
</feature>
<dbReference type="InterPro" id="IPR002656">
    <property type="entry name" value="Acyl_transf_3_dom"/>
</dbReference>
<organism evidence="4 5">
    <name type="scientific">Triparma laevis f. longispina</name>
    <dbReference type="NCBI Taxonomy" id="1714387"/>
    <lineage>
        <taxon>Eukaryota</taxon>
        <taxon>Sar</taxon>
        <taxon>Stramenopiles</taxon>
        <taxon>Ochrophyta</taxon>
        <taxon>Bolidophyceae</taxon>
        <taxon>Parmales</taxon>
        <taxon>Triparmaceae</taxon>
        <taxon>Triparma</taxon>
    </lineage>
</organism>
<gene>
    <name evidence="4" type="ORF">TrLO_g5028</name>
</gene>
<dbReference type="AlphaFoldDB" id="A0A9W6Z8A9"/>
<feature type="transmembrane region" description="Helical" evidence="2">
    <location>
        <begin position="464"/>
        <end position="488"/>
    </location>
</feature>
<feature type="transmembrane region" description="Helical" evidence="2">
    <location>
        <begin position="192"/>
        <end position="213"/>
    </location>
</feature>
<feature type="transmembrane region" description="Helical" evidence="2">
    <location>
        <begin position="277"/>
        <end position="295"/>
    </location>
</feature>
<keyword evidence="2" id="KW-1133">Transmembrane helix</keyword>
<feature type="transmembrane region" description="Helical" evidence="2">
    <location>
        <begin position="434"/>
        <end position="452"/>
    </location>
</feature>
<feature type="domain" description="Acyltransferase 3" evidence="3">
    <location>
        <begin position="52"/>
        <end position="361"/>
    </location>
</feature>
<feature type="transmembrane region" description="Helical" evidence="2">
    <location>
        <begin position="225"/>
        <end position="242"/>
    </location>
</feature>
<protein>
    <recommendedName>
        <fullName evidence="3">Acyltransferase 3 domain-containing protein</fullName>
    </recommendedName>
</protein>
<evidence type="ECO:0000259" key="3">
    <source>
        <dbReference type="Pfam" id="PF01757"/>
    </source>
</evidence>
<keyword evidence="2" id="KW-0812">Transmembrane</keyword>
<feature type="region of interest" description="Disordered" evidence="1">
    <location>
        <begin position="1"/>
        <end position="21"/>
    </location>
</feature>